<sequence>MSYGICVHRKFMDYHDFNLERLDPEVRNNLKTNKSLRKGFVNIIKIAVECFEAKRVPTAENLAWFCIEARCTESKMRLRFKASNLPCRFHSTSRQHHHREILH</sequence>
<dbReference type="RefSeq" id="XP_028481232.1">
    <property type="nucleotide sequence ID" value="XM_028631652.1"/>
</dbReference>
<dbReference type="GeneID" id="39600929"/>
<gene>
    <name evidence="1" type="ORF">C8Q69DRAFT_482469</name>
</gene>
<keyword evidence="2" id="KW-1185">Reference proteome</keyword>
<proteinExistence type="predicted"/>
<evidence type="ECO:0000313" key="1">
    <source>
        <dbReference type="EMBL" id="RWQ91587.1"/>
    </source>
</evidence>
<dbReference type="STRING" id="264951.A0A443HIK1"/>
<reference evidence="1 2" key="1">
    <citation type="journal article" date="2018" name="Front. Microbiol.">
        <title>Genomic and genetic insights into a cosmopolitan fungus, Paecilomyces variotii (Eurotiales).</title>
        <authorList>
            <person name="Urquhart A.S."/>
            <person name="Mondo S.J."/>
            <person name="Makela M.R."/>
            <person name="Hane J.K."/>
            <person name="Wiebenga A."/>
            <person name="He G."/>
            <person name="Mihaltcheva S."/>
            <person name="Pangilinan J."/>
            <person name="Lipzen A."/>
            <person name="Barry K."/>
            <person name="de Vries R.P."/>
            <person name="Grigoriev I.V."/>
            <person name="Idnurm A."/>
        </authorList>
    </citation>
    <scope>NUCLEOTIDE SEQUENCE [LARGE SCALE GENOMIC DNA]</scope>
    <source>
        <strain evidence="1 2">CBS 101075</strain>
    </source>
</reference>
<evidence type="ECO:0000313" key="2">
    <source>
        <dbReference type="Proteomes" id="UP000283841"/>
    </source>
</evidence>
<organism evidence="1 2">
    <name type="scientific">Byssochlamys spectabilis</name>
    <name type="common">Paecilomyces variotii</name>
    <dbReference type="NCBI Taxonomy" id="264951"/>
    <lineage>
        <taxon>Eukaryota</taxon>
        <taxon>Fungi</taxon>
        <taxon>Dikarya</taxon>
        <taxon>Ascomycota</taxon>
        <taxon>Pezizomycotina</taxon>
        <taxon>Eurotiomycetes</taxon>
        <taxon>Eurotiomycetidae</taxon>
        <taxon>Eurotiales</taxon>
        <taxon>Thermoascaceae</taxon>
        <taxon>Paecilomyces</taxon>
    </lineage>
</organism>
<name>A0A443HIK1_BYSSP</name>
<dbReference type="Proteomes" id="UP000283841">
    <property type="component" value="Unassembled WGS sequence"/>
</dbReference>
<comment type="caution">
    <text evidence="1">The sequence shown here is derived from an EMBL/GenBank/DDBJ whole genome shotgun (WGS) entry which is preliminary data.</text>
</comment>
<accession>A0A443HIK1</accession>
<dbReference type="EMBL" id="RCNU01000019">
    <property type="protein sequence ID" value="RWQ91587.1"/>
    <property type="molecule type" value="Genomic_DNA"/>
</dbReference>
<dbReference type="VEuPathDB" id="FungiDB:C8Q69DRAFT_482469"/>
<dbReference type="AlphaFoldDB" id="A0A443HIK1"/>
<protein>
    <submittedName>
        <fullName evidence="1">Uncharacterized protein</fullName>
    </submittedName>
</protein>